<dbReference type="AlphaFoldDB" id="A0AAD4KSQ8"/>
<dbReference type="RefSeq" id="XP_046071133.1">
    <property type="nucleotide sequence ID" value="XM_046216335.1"/>
</dbReference>
<evidence type="ECO:0000313" key="3">
    <source>
        <dbReference type="Proteomes" id="UP001201262"/>
    </source>
</evidence>
<keyword evidence="3" id="KW-1185">Reference proteome</keyword>
<evidence type="ECO:0000313" key="2">
    <source>
        <dbReference type="EMBL" id="KAH8696195.1"/>
    </source>
</evidence>
<reference evidence="2" key="1">
    <citation type="submission" date="2021-12" db="EMBL/GenBank/DDBJ databases">
        <title>Convergent genome expansion in fungi linked to evolution of root-endophyte symbiosis.</title>
        <authorList>
            <consortium name="DOE Joint Genome Institute"/>
            <person name="Ke Y.-H."/>
            <person name="Bonito G."/>
            <person name="Liao H.-L."/>
            <person name="Looney B."/>
            <person name="Rojas-Flechas A."/>
            <person name="Nash J."/>
            <person name="Hameed K."/>
            <person name="Schadt C."/>
            <person name="Martin F."/>
            <person name="Crous P.W."/>
            <person name="Miettinen O."/>
            <person name="Magnuson J.K."/>
            <person name="Labbe J."/>
            <person name="Jacobson D."/>
            <person name="Doktycz M.J."/>
            <person name="Veneault-Fourrey C."/>
            <person name="Kuo A."/>
            <person name="Mondo S."/>
            <person name="Calhoun S."/>
            <person name="Riley R."/>
            <person name="Ohm R."/>
            <person name="LaButti K."/>
            <person name="Andreopoulos B."/>
            <person name="Pangilinan J."/>
            <person name="Nolan M."/>
            <person name="Tritt A."/>
            <person name="Clum A."/>
            <person name="Lipzen A."/>
            <person name="Daum C."/>
            <person name="Barry K."/>
            <person name="Grigoriev I.V."/>
            <person name="Vilgalys R."/>
        </authorList>
    </citation>
    <scope>NUCLEOTIDE SEQUENCE</scope>
    <source>
        <strain evidence="2">PMI_201</strain>
    </source>
</reference>
<comment type="caution">
    <text evidence="2">The sequence shown here is derived from an EMBL/GenBank/DDBJ whole genome shotgun (WGS) entry which is preliminary data.</text>
</comment>
<name>A0AAD4KSQ8_9EURO</name>
<feature type="compositionally biased region" description="Low complexity" evidence="1">
    <location>
        <begin position="113"/>
        <end position="130"/>
    </location>
</feature>
<feature type="compositionally biased region" description="Basic residues" evidence="1">
    <location>
        <begin position="252"/>
        <end position="265"/>
    </location>
</feature>
<evidence type="ECO:0000256" key="1">
    <source>
        <dbReference type="SAM" id="MobiDB-lite"/>
    </source>
</evidence>
<sequence length="265" mass="27637">METVNKVVDAGYRVIWGEEADTATGSSNNQTTNQPSSLESVIDAGKKALWGTSGRTDSDDTTAHGEEPISGVRGLGTATDPYDAGNREEEERSANPVEPFRSMAAEQRDFDASEGTSSGTATSPTHGTASDTPDLLKTSVAGLQPDPSEPKNISKASSKLVVDPGPGQGLKHTSEPLQEESEKLAKDLQSGTEGKNNVSAAPVPIAADPVSKSSRDDSKSSSSGTSSSNGSRNEKQGQQKKTKSGKLEKVKNKLHIGSHSTKASK</sequence>
<protein>
    <submittedName>
        <fullName evidence="2">Uncharacterized protein</fullName>
    </submittedName>
</protein>
<proteinExistence type="predicted"/>
<feature type="compositionally biased region" description="Low complexity" evidence="1">
    <location>
        <begin position="22"/>
        <end position="37"/>
    </location>
</feature>
<dbReference type="GeneID" id="70246622"/>
<feature type="region of interest" description="Disordered" evidence="1">
    <location>
        <begin position="17"/>
        <end position="265"/>
    </location>
</feature>
<organism evidence="2 3">
    <name type="scientific">Talaromyces proteolyticus</name>
    <dbReference type="NCBI Taxonomy" id="1131652"/>
    <lineage>
        <taxon>Eukaryota</taxon>
        <taxon>Fungi</taxon>
        <taxon>Dikarya</taxon>
        <taxon>Ascomycota</taxon>
        <taxon>Pezizomycotina</taxon>
        <taxon>Eurotiomycetes</taxon>
        <taxon>Eurotiomycetidae</taxon>
        <taxon>Eurotiales</taxon>
        <taxon>Trichocomaceae</taxon>
        <taxon>Talaromyces</taxon>
        <taxon>Talaromyces sect. Bacilispori</taxon>
    </lineage>
</organism>
<dbReference type="Proteomes" id="UP001201262">
    <property type="component" value="Unassembled WGS sequence"/>
</dbReference>
<feature type="compositionally biased region" description="Basic and acidic residues" evidence="1">
    <location>
        <begin position="56"/>
        <end position="67"/>
    </location>
</feature>
<accession>A0AAD4KSQ8</accession>
<feature type="compositionally biased region" description="Low complexity" evidence="1">
    <location>
        <begin position="220"/>
        <end position="231"/>
    </location>
</feature>
<dbReference type="EMBL" id="JAJTJA010000007">
    <property type="protein sequence ID" value="KAH8696195.1"/>
    <property type="molecule type" value="Genomic_DNA"/>
</dbReference>
<gene>
    <name evidence="2" type="ORF">BGW36DRAFT_380417</name>
</gene>
<feature type="compositionally biased region" description="Polar residues" evidence="1">
    <location>
        <begin position="189"/>
        <end position="199"/>
    </location>
</feature>